<gene>
    <name evidence="2" type="ORF">DSM107010_56180</name>
</gene>
<dbReference type="EMBL" id="RSCK01000080">
    <property type="protein sequence ID" value="RUT04932.1"/>
    <property type="molecule type" value="Genomic_DNA"/>
</dbReference>
<proteinExistence type="predicted"/>
<keyword evidence="1" id="KW-0812">Transmembrane</keyword>
<keyword evidence="3" id="KW-1185">Reference proteome</keyword>
<dbReference type="Proteomes" id="UP000282574">
    <property type="component" value="Unassembled WGS sequence"/>
</dbReference>
<dbReference type="RefSeq" id="WP_106168132.1">
    <property type="nucleotide sequence ID" value="NZ_JAVKZF010000003.1"/>
</dbReference>
<sequence>MSSDDSLKNLFSEKANASQIIVSEAQPNNIKTEEVTVNHPFSEVSIGLIFISGLICFLMYSKRWAVTREDIEDMFEGMSSQIPCRKCRFFSHNPYLKCAVQPTIAMTKEAIHCVEFRSKKK</sequence>
<protein>
    <submittedName>
        <fullName evidence="2">Uncharacterized protein</fullName>
    </submittedName>
</protein>
<feature type="transmembrane region" description="Helical" evidence="1">
    <location>
        <begin position="41"/>
        <end position="60"/>
    </location>
</feature>
<accession>A0AB37UBT7</accession>
<evidence type="ECO:0000313" key="3">
    <source>
        <dbReference type="Proteomes" id="UP000282574"/>
    </source>
</evidence>
<dbReference type="AlphaFoldDB" id="A0AB37UBT7"/>
<comment type="caution">
    <text evidence="2">The sequence shown here is derived from an EMBL/GenBank/DDBJ whole genome shotgun (WGS) entry which is preliminary data.</text>
</comment>
<organism evidence="2 3">
    <name type="scientific">Chroococcidiopsis cubana SAG 39.79</name>
    <dbReference type="NCBI Taxonomy" id="388085"/>
    <lineage>
        <taxon>Bacteria</taxon>
        <taxon>Bacillati</taxon>
        <taxon>Cyanobacteriota</taxon>
        <taxon>Cyanophyceae</taxon>
        <taxon>Chroococcidiopsidales</taxon>
        <taxon>Chroococcidiopsidaceae</taxon>
        <taxon>Chroococcidiopsis</taxon>
    </lineage>
</organism>
<evidence type="ECO:0000256" key="1">
    <source>
        <dbReference type="SAM" id="Phobius"/>
    </source>
</evidence>
<reference evidence="2 3" key="1">
    <citation type="journal article" date="2019" name="Genome Biol. Evol.">
        <title>Day and night: Metabolic profiles and evolutionary relationships of six axenic non-marine cyanobacteria.</title>
        <authorList>
            <person name="Will S.E."/>
            <person name="Henke P."/>
            <person name="Boedeker C."/>
            <person name="Huang S."/>
            <person name="Brinkmann H."/>
            <person name="Rohde M."/>
            <person name="Jarek M."/>
            <person name="Friedl T."/>
            <person name="Seufert S."/>
            <person name="Schumacher M."/>
            <person name="Overmann J."/>
            <person name="Neumann-Schaal M."/>
            <person name="Petersen J."/>
        </authorList>
    </citation>
    <scope>NUCLEOTIDE SEQUENCE [LARGE SCALE GENOMIC DNA]</scope>
    <source>
        <strain evidence="2 3">SAG 39.79</strain>
    </source>
</reference>
<keyword evidence="1" id="KW-1133">Transmembrane helix</keyword>
<keyword evidence="1" id="KW-0472">Membrane</keyword>
<evidence type="ECO:0000313" key="2">
    <source>
        <dbReference type="EMBL" id="RUT04932.1"/>
    </source>
</evidence>
<name>A0AB37UBT7_9CYAN</name>